<dbReference type="EMBL" id="CAEZXS010000034">
    <property type="protein sequence ID" value="CAB4691416.1"/>
    <property type="molecule type" value="Genomic_DNA"/>
</dbReference>
<evidence type="ECO:0000313" key="2">
    <source>
        <dbReference type="EMBL" id="CAB4801457.1"/>
    </source>
</evidence>
<protein>
    <submittedName>
        <fullName evidence="1">Unannotated protein</fullName>
    </submittedName>
</protein>
<organism evidence="1">
    <name type="scientific">freshwater metagenome</name>
    <dbReference type="NCBI Taxonomy" id="449393"/>
    <lineage>
        <taxon>unclassified sequences</taxon>
        <taxon>metagenomes</taxon>
        <taxon>ecological metagenomes</taxon>
    </lineage>
</organism>
<dbReference type="EMBL" id="CAFAAQ010000036">
    <property type="protein sequence ID" value="CAB4801457.1"/>
    <property type="molecule type" value="Genomic_DNA"/>
</dbReference>
<dbReference type="EMBL" id="CAFBOG010000016">
    <property type="protein sequence ID" value="CAB4969949.1"/>
    <property type="molecule type" value="Genomic_DNA"/>
</dbReference>
<evidence type="ECO:0000313" key="4">
    <source>
        <dbReference type="EMBL" id="CAB5025661.1"/>
    </source>
</evidence>
<evidence type="ECO:0000313" key="3">
    <source>
        <dbReference type="EMBL" id="CAB4969949.1"/>
    </source>
</evidence>
<dbReference type="EMBL" id="CAFBPW010000011">
    <property type="protein sequence ID" value="CAB5025661.1"/>
    <property type="molecule type" value="Genomic_DNA"/>
</dbReference>
<sequence length="38" mass="4353">MNENVHQRVRQRVRQKALIVVRWAPKPGRGLVYAALAA</sequence>
<proteinExistence type="predicted"/>
<accession>A0A6J6NYC4</accession>
<name>A0A6J6NYC4_9ZZZZ</name>
<evidence type="ECO:0000313" key="1">
    <source>
        <dbReference type="EMBL" id="CAB4691416.1"/>
    </source>
</evidence>
<reference evidence="1" key="1">
    <citation type="submission" date="2020-05" db="EMBL/GenBank/DDBJ databases">
        <authorList>
            <person name="Chiriac C."/>
            <person name="Salcher M."/>
            <person name="Ghai R."/>
            <person name="Kavagutti S V."/>
        </authorList>
    </citation>
    <scope>NUCLEOTIDE SEQUENCE</scope>
</reference>
<dbReference type="AlphaFoldDB" id="A0A6J6NYC4"/>
<gene>
    <name evidence="1" type="ORF">UFOPK2582_00440</name>
    <name evidence="2" type="ORF">UFOPK3046_00589</name>
    <name evidence="3" type="ORF">UFOPK3914_00308</name>
    <name evidence="4" type="ORF">UFOPK4173_00197</name>
</gene>